<proteinExistence type="inferred from homology"/>
<dbReference type="GO" id="GO:0003939">
    <property type="term" value="F:L-iditol 2-dehydrogenase (NAD+) activity"/>
    <property type="evidence" value="ECO:0007669"/>
    <property type="project" value="TreeGrafter"/>
</dbReference>
<gene>
    <name evidence="6" type="ORF">AC631_03571</name>
</gene>
<comment type="similarity">
    <text evidence="2">Belongs to the zinc-containing alcohol dehydrogenase family.</text>
</comment>
<evidence type="ECO:0000256" key="2">
    <source>
        <dbReference type="ARBA" id="ARBA00008072"/>
    </source>
</evidence>
<dbReference type="PANTHER" id="PTHR43161:SF9">
    <property type="entry name" value="SORBITOL DEHYDROGENASE"/>
    <property type="match status" value="1"/>
</dbReference>
<keyword evidence="7" id="KW-1185">Reference proteome</keyword>
<dbReference type="PANTHER" id="PTHR43161">
    <property type="entry name" value="SORBITOL DEHYDROGENASE"/>
    <property type="match status" value="1"/>
</dbReference>
<dbReference type="SUPFAM" id="SSF50129">
    <property type="entry name" value="GroES-like"/>
    <property type="match status" value="1"/>
</dbReference>
<dbReference type="Gene3D" id="3.90.180.10">
    <property type="entry name" value="Medium-chain alcohol dehydrogenases, catalytic domain"/>
    <property type="match status" value="1"/>
</dbReference>
<dbReference type="GO" id="GO:0006062">
    <property type="term" value="P:sorbitol catabolic process"/>
    <property type="evidence" value="ECO:0007669"/>
    <property type="project" value="TreeGrafter"/>
</dbReference>
<dbReference type="AlphaFoldDB" id="A0A0V1PWR7"/>
<sequence>MTPNLSLVLNKINDITFESYDAPEITQPTDVIVEVKKTGICGSDIHYYTYGAIENFGLRSPF</sequence>
<dbReference type="GO" id="GO:0046872">
    <property type="term" value="F:metal ion binding"/>
    <property type="evidence" value="ECO:0007669"/>
    <property type="project" value="UniProtKB-KW"/>
</dbReference>
<dbReference type="EMBL" id="LMYN01000078">
    <property type="protein sequence ID" value="KSA00696.1"/>
    <property type="molecule type" value="Genomic_DNA"/>
</dbReference>
<keyword evidence="3" id="KW-0479">Metal-binding</keyword>
<evidence type="ECO:0000256" key="4">
    <source>
        <dbReference type="ARBA" id="ARBA00022833"/>
    </source>
</evidence>
<dbReference type="InterPro" id="IPR011032">
    <property type="entry name" value="GroES-like_sf"/>
</dbReference>
<evidence type="ECO:0000313" key="6">
    <source>
        <dbReference type="EMBL" id="KSA00696.1"/>
    </source>
</evidence>
<accession>A0A0V1PWR7</accession>
<organism evidence="6 7">
    <name type="scientific">Debaryomyces fabryi</name>
    <dbReference type="NCBI Taxonomy" id="58627"/>
    <lineage>
        <taxon>Eukaryota</taxon>
        <taxon>Fungi</taxon>
        <taxon>Dikarya</taxon>
        <taxon>Ascomycota</taxon>
        <taxon>Saccharomycotina</taxon>
        <taxon>Pichiomycetes</taxon>
        <taxon>Debaryomycetaceae</taxon>
        <taxon>Debaryomyces</taxon>
    </lineage>
</organism>
<comment type="cofactor">
    <cofactor evidence="1">
        <name>Zn(2+)</name>
        <dbReference type="ChEBI" id="CHEBI:29105"/>
    </cofactor>
</comment>
<dbReference type="OrthoDB" id="3834247at2759"/>
<evidence type="ECO:0000256" key="3">
    <source>
        <dbReference type="ARBA" id="ARBA00022723"/>
    </source>
</evidence>
<comment type="caution">
    <text evidence="6">The sequence shown here is derived from an EMBL/GenBank/DDBJ whole genome shotgun (WGS) entry which is preliminary data.</text>
</comment>
<evidence type="ECO:0000256" key="5">
    <source>
        <dbReference type="ARBA" id="ARBA00023002"/>
    </source>
</evidence>
<keyword evidence="4" id="KW-0862">Zinc</keyword>
<dbReference type="RefSeq" id="XP_015466798.1">
    <property type="nucleotide sequence ID" value="XM_015612400.1"/>
</dbReference>
<reference evidence="6 7" key="1">
    <citation type="submission" date="2015-11" db="EMBL/GenBank/DDBJ databases">
        <title>The genome of Debaryomyces fabryi.</title>
        <authorList>
            <person name="Tafer H."/>
            <person name="Lopandic K."/>
        </authorList>
    </citation>
    <scope>NUCLEOTIDE SEQUENCE [LARGE SCALE GENOMIC DNA]</scope>
    <source>
        <strain evidence="6 7">CBS 789</strain>
    </source>
</reference>
<evidence type="ECO:0000256" key="1">
    <source>
        <dbReference type="ARBA" id="ARBA00001947"/>
    </source>
</evidence>
<name>A0A0V1PWR7_9ASCO</name>
<keyword evidence="5" id="KW-0560">Oxidoreductase</keyword>
<evidence type="ECO:0000313" key="7">
    <source>
        <dbReference type="Proteomes" id="UP000054251"/>
    </source>
</evidence>
<protein>
    <submittedName>
        <fullName evidence="6">Uncharacterized protein</fullName>
    </submittedName>
</protein>
<dbReference type="GeneID" id="26840580"/>
<dbReference type="Proteomes" id="UP000054251">
    <property type="component" value="Unassembled WGS sequence"/>
</dbReference>